<accession>A0ABU5C956</accession>
<proteinExistence type="predicted"/>
<name>A0ABU5C956_9BACI</name>
<gene>
    <name evidence="1" type="ORF">RWE15_14265</name>
</gene>
<dbReference type="EMBL" id="JAWDIP010000003">
    <property type="protein sequence ID" value="MDY0395381.1"/>
    <property type="molecule type" value="Genomic_DNA"/>
</dbReference>
<sequence>MPVTTFTDEEIQSFVVEIKNQLIPVLLQELQQKQLPPLLSRKQFMELADIGPTKCNELFNRADFPVNRELGYPKVPTKLFFEWLDDTTNRMEVNLKYPYKAI</sequence>
<evidence type="ECO:0000313" key="2">
    <source>
        <dbReference type="Proteomes" id="UP001281447"/>
    </source>
</evidence>
<comment type="caution">
    <text evidence="1">The sequence shown here is derived from an EMBL/GenBank/DDBJ whole genome shotgun (WGS) entry which is preliminary data.</text>
</comment>
<dbReference type="RefSeq" id="WP_390356333.1">
    <property type="nucleotide sequence ID" value="NZ_JBHUIZ010000012.1"/>
</dbReference>
<dbReference type="Proteomes" id="UP001281447">
    <property type="component" value="Unassembled WGS sequence"/>
</dbReference>
<evidence type="ECO:0000313" key="1">
    <source>
        <dbReference type="EMBL" id="MDY0395381.1"/>
    </source>
</evidence>
<evidence type="ECO:0008006" key="3">
    <source>
        <dbReference type="Google" id="ProtNLM"/>
    </source>
</evidence>
<keyword evidence="2" id="KW-1185">Reference proteome</keyword>
<organism evidence="1 2">
    <name type="scientific">Tigheibacillus halophilus</name>
    <dbReference type="NCBI Taxonomy" id="361280"/>
    <lineage>
        <taxon>Bacteria</taxon>
        <taxon>Bacillati</taxon>
        <taxon>Bacillota</taxon>
        <taxon>Bacilli</taxon>
        <taxon>Bacillales</taxon>
        <taxon>Bacillaceae</taxon>
        <taxon>Tigheibacillus</taxon>
    </lineage>
</organism>
<protein>
    <recommendedName>
        <fullName evidence="3">DNA-binding protein</fullName>
    </recommendedName>
</protein>
<reference evidence="1 2" key="1">
    <citation type="submission" date="2023-10" db="EMBL/GenBank/DDBJ databases">
        <title>Virgibacillus halophilus 5B73C genome.</title>
        <authorList>
            <person name="Miliotis G."/>
            <person name="Sengupta P."/>
            <person name="Hameed A."/>
            <person name="Chuvochina M."/>
            <person name="Mcdonagh F."/>
            <person name="Simpson A.C."/>
            <person name="Singh N.K."/>
            <person name="Rekha P.D."/>
            <person name="Raman K."/>
            <person name="Hugenholtz P."/>
            <person name="Venkateswaran K."/>
        </authorList>
    </citation>
    <scope>NUCLEOTIDE SEQUENCE [LARGE SCALE GENOMIC DNA]</scope>
    <source>
        <strain evidence="1 2">5B73C</strain>
    </source>
</reference>